<dbReference type="GO" id="GO:0004519">
    <property type="term" value="F:endonuclease activity"/>
    <property type="evidence" value="ECO:0007669"/>
    <property type="project" value="UniProtKB-KW"/>
</dbReference>
<protein>
    <submittedName>
        <fullName evidence="2">Endonuclease/exonuclease/phosphatase family metal-dependent hydrolase</fullName>
    </submittedName>
</protein>
<keyword evidence="2" id="KW-0540">Nuclease</keyword>
<accession>A0ABU1MWU8</accession>
<dbReference type="EMBL" id="JAVDRL010000003">
    <property type="protein sequence ID" value="MDR6530325.1"/>
    <property type="molecule type" value="Genomic_DNA"/>
</dbReference>
<reference evidence="2 3" key="1">
    <citation type="submission" date="2023-07" db="EMBL/GenBank/DDBJ databases">
        <title>Sorghum-associated microbial communities from plants grown in Nebraska, USA.</title>
        <authorList>
            <person name="Schachtman D."/>
        </authorList>
    </citation>
    <scope>NUCLEOTIDE SEQUENCE [LARGE SCALE GENOMIC DNA]</scope>
    <source>
        <strain evidence="2 3">DS2154</strain>
    </source>
</reference>
<evidence type="ECO:0000313" key="3">
    <source>
        <dbReference type="Proteomes" id="UP001262754"/>
    </source>
</evidence>
<name>A0ABU1MWU8_9CAUL</name>
<dbReference type="RefSeq" id="WP_310029847.1">
    <property type="nucleotide sequence ID" value="NZ_JAVDRL010000003.1"/>
</dbReference>
<dbReference type="InterPro" id="IPR051916">
    <property type="entry name" value="GPI-anchor_lipid_remodeler"/>
</dbReference>
<dbReference type="InterPro" id="IPR005135">
    <property type="entry name" value="Endo/exonuclease/phosphatase"/>
</dbReference>
<dbReference type="InterPro" id="IPR036691">
    <property type="entry name" value="Endo/exonu/phosph_ase_sf"/>
</dbReference>
<keyword evidence="3" id="KW-1185">Reference proteome</keyword>
<dbReference type="Proteomes" id="UP001262754">
    <property type="component" value="Unassembled WGS sequence"/>
</dbReference>
<dbReference type="SUPFAM" id="SSF56219">
    <property type="entry name" value="DNase I-like"/>
    <property type="match status" value="1"/>
</dbReference>
<evidence type="ECO:0000259" key="1">
    <source>
        <dbReference type="Pfam" id="PF03372"/>
    </source>
</evidence>
<keyword evidence="2" id="KW-0255">Endonuclease</keyword>
<sequence>MKLRLMTYNVHRCVGTDRKLDVERVAEVIAAENADVVALQELDVRRARTRGVDQAHRLAELLKMRSHFHPAMTVEEELYGDAILTALPEKKVKADGLPLYPRIPGLEPRGAIWITVDVGGTPVQIINTHLGLVPQEQKRQAAALLGEQWMAHEDWKAPGILLGDFNASPYSATYRLLRTVLRDAQGRSASWTRTPTATFPSSFPFMRIDHVFLTKGLETVAVRSPYGSLARAASDHLPLVVDLEISPAGDPAGSATGDHPSGGAARA</sequence>
<dbReference type="Gene3D" id="3.60.10.10">
    <property type="entry name" value="Endonuclease/exonuclease/phosphatase"/>
    <property type="match status" value="1"/>
</dbReference>
<dbReference type="Pfam" id="PF03372">
    <property type="entry name" value="Exo_endo_phos"/>
    <property type="match status" value="1"/>
</dbReference>
<dbReference type="PANTHER" id="PTHR14859">
    <property type="entry name" value="CALCOFLUOR WHITE HYPERSENSITIVE PROTEIN PRECURSOR"/>
    <property type="match status" value="1"/>
</dbReference>
<comment type="caution">
    <text evidence="2">The sequence shown here is derived from an EMBL/GenBank/DDBJ whole genome shotgun (WGS) entry which is preliminary data.</text>
</comment>
<gene>
    <name evidence="2" type="ORF">J2800_001061</name>
</gene>
<evidence type="ECO:0000313" key="2">
    <source>
        <dbReference type="EMBL" id="MDR6530325.1"/>
    </source>
</evidence>
<keyword evidence="2" id="KW-0378">Hydrolase</keyword>
<organism evidence="2 3">
    <name type="scientific">Caulobacter rhizosphaerae</name>
    <dbReference type="NCBI Taxonomy" id="2010972"/>
    <lineage>
        <taxon>Bacteria</taxon>
        <taxon>Pseudomonadati</taxon>
        <taxon>Pseudomonadota</taxon>
        <taxon>Alphaproteobacteria</taxon>
        <taxon>Caulobacterales</taxon>
        <taxon>Caulobacteraceae</taxon>
        <taxon>Caulobacter</taxon>
    </lineage>
</organism>
<dbReference type="PANTHER" id="PTHR14859:SF15">
    <property type="entry name" value="ENDONUCLEASE_EXONUCLEASE_PHOSPHATASE DOMAIN-CONTAINING PROTEIN"/>
    <property type="match status" value="1"/>
</dbReference>
<feature type="domain" description="Endonuclease/exonuclease/phosphatase" evidence="1">
    <location>
        <begin position="6"/>
        <end position="236"/>
    </location>
</feature>
<proteinExistence type="predicted"/>
<dbReference type="GO" id="GO:0016787">
    <property type="term" value="F:hydrolase activity"/>
    <property type="evidence" value="ECO:0007669"/>
    <property type="project" value="UniProtKB-KW"/>
</dbReference>